<dbReference type="InterPro" id="IPR036188">
    <property type="entry name" value="FAD/NAD-bd_sf"/>
</dbReference>
<dbReference type="PRINTS" id="PR00757">
    <property type="entry name" value="AMINEOXDASEF"/>
</dbReference>
<reference evidence="8 9" key="1">
    <citation type="submission" date="2012-08" db="EMBL/GenBank/DDBJ databases">
        <authorList>
            <person name="Gan P.H.P."/>
            <person name="Ikeda K."/>
            <person name="Irieda H."/>
            <person name="Narusaka M."/>
            <person name="O'Connell R.J."/>
            <person name="Narusaka Y."/>
            <person name="Takano Y."/>
            <person name="Kubo Y."/>
            <person name="Shirasu K."/>
        </authorList>
    </citation>
    <scope>NUCLEOTIDE SEQUENCE [LARGE SCALE GENOMIC DNA]</scope>
    <source>
        <strain evidence="8 9">Nara gc5</strain>
    </source>
</reference>
<dbReference type="EC" id="1.4.3.-" evidence="6"/>
<dbReference type="InParanoid" id="A0A7J6IXT5"/>
<comment type="catalytic activity">
    <reaction evidence="4">
        <text>a secondary aliphatic amine + O2 + H2O = a primary amine + an aldehyde + H2O2</text>
        <dbReference type="Rhea" id="RHEA:26414"/>
        <dbReference type="ChEBI" id="CHEBI:15377"/>
        <dbReference type="ChEBI" id="CHEBI:15379"/>
        <dbReference type="ChEBI" id="CHEBI:16240"/>
        <dbReference type="ChEBI" id="CHEBI:17478"/>
        <dbReference type="ChEBI" id="CHEBI:58855"/>
        <dbReference type="ChEBI" id="CHEBI:65296"/>
        <dbReference type="EC" id="1.4.3.4"/>
    </reaction>
</comment>
<comment type="cofactor">
    <cofactor evidence="1 6">
        <name>FAD</name>
        <dbReference type="ChEBI" id="CHEBI:57692"/>
    </cofactor>
</comment>
<keyword evidence="9" id="KW-1185">Reference proteome</keyword>
<dbReference type="InterPro" id="IPR050703">
    <property type="entry name" value="Flavin_MAO"/>
</dbReference>
<evidence type="ECO:0000259" key="7">
    <source>
        <dbReference type="Pfam" id="PF01593"/>
    </source>
</evidence>
<dbReference type="Pfam" id="PF01593">
    <property type="entry name" value="Amino_oxidase"/>
    <property type="match status" value="1"/>
</dbReference>
<dbReference type="InterPro" id="IPR002937">
    <property type="entry name" value="Amino_oxidase"/>
</dbReference>
<name>A0A7J6IXT5_COLFN</name>
<evidence type="ECO:0000256" key="1">
    <source>
        <dbReference type="ARBA" id="ARBA00001974"/>
    </source>
</evidence>
<evidence type="ECO:0000256" key="3">
    <source>
        <dbReference type="ARBA" id="ARBA00023002"/>
    </source>
</evidence>
<feature type="binding site" evidence="5">
    <location>
        <begin position="74"/>
        <end position="75"/>
    </location>
    <ligand>
        <name>FAD</name>
        <dbReference type="ChEBI" id="CHEBI:57692"/>
    </ligand>
</feature>
<comment type="caution">
    <text evidence="8">The sequence shown here is derived from an EMBL/GenBank/DDBJ whole genome shotgun (WGS) entry which is preliminary data.</text>
</comment>
<reference evidence="8 9" key="2">
    <citation type="submission" date="2020-04" db="EMBL/GenBank/DDBJ databases">
        <title>Genome sequencing and assembly of multiple isolates from the Colletotrichum gloeosporioides species complex.</title>
        <authorList>
            <person name="Gan P."/>
            <person name="Shirasu K."/>
        </authorList>
    </citation>
    <scope>NUCLEOTIDE SEQUENCE [LARGE SCALE GENOMIC DNA]</scope>
    <source>
        <strain evidence="8 9">Nara gc5</strain>
    </source>
</reference>
<comment type="similarity">
    <text evidence="2 6">Belongs to the flavin monoamine oxidase family.</text>
</comment>
<dbReference type="GeneID" id="43618936"/>
<dbReference type="EMBL" id="ANPB02000005">
    <property type="protein sequence ID" value="KAF4481916.1"/>
    <property type="molecule type" value="Genomic_DNA"/>
</dbReference>
<sequence length="494" mass="54402">MIDKTAEMSRSRDGFVWTPQSGFSYGLRTPAVVSSTPHGELSDKYDVIVIGAGFAGLSAARDLAFAGKSVLLVEARDRIGGRTWTAHSERGESYEMGGTWIHWQQPHVFAEVQRYGLDDFIETNAVPEGCTIYSKANATDPVISRSSQEANKTLAKIEMLMARLLDVDGKGGRTVIPFPFDTRSSMRNNTLYSQIDELSIKDRVAQMTDLSQEERIMIEAHASSFFGIPSNDAAFSAVLYTYALCSFDPKTTEDAIMRYKLSKGTTSLALAILNDFKGHRIFSSLVKSISQTDEPYGVSVTLESGKEFNSKAIITTIPMTILSRTEFNPPLSLLRQAAFKEGVVPTKMGKLLATTSTSLPGGYNIICDGGSLPFASAFADGTRNGEPLLTFLTHPGHKLDSDEEKLRLIETLHPQGLTLTSARAHLWSEDPLAGGIMPVRKAGFLRKYYEEAHRPHGRVYFCGSDFADGWRGFISGAFESSYRVTREVLQHLNE</sequence>
<evidence type="ECO:0000313" key="9">
    <source>
        <dbReference type="Proteomes" id="UP000011096"/>
    </source>
</evidence>
<feature type="binding site" evidence="5">
    <location>
        <position position="391"/>
    </location>
    <ligand>
        <name>substrate</name>
    </ligand>
</feature>
<evidence type="ECO:0000256" key="5">
    <source>
        <dbReference type="PIRSR" id="PIRSR601613-1"/>
    </source>
</evidence>
<dbReference type="PANTHER" id="PTHR43563:SF1">
    <property type="entry name" value="AMINE OXIDASE [FLAVIN-CONTAINING] B"/>
    <property type="match status" value="1"/>
</dbReference>
<evidence type="ECO:0000313" key="8">
    <source>
        <dbReference type="EMBL" id="KAF4481916.1"/>
    </source>
</evidence>
<dbReference type="RefSeq" id="XP_031886072.1">
    <property type="nucleotide sequence ID" value="XM_032034923.1"/>
</dbReference>
<feature type="domain" description="Amine oxidase" evidence="7">
    <location>
        <begin position="54"/>
        <end position="489"/>
    </location>
</feature>
<dbReference type="Proteomes" id="UP000011096">
    <property type="component" value="Unassembled WGS sequence"/>
</dbReference>
<keyword evidence="6" id="KW-0285">Flavoprotein</keyword>
<dbReference type="PANTHER" id="PTHR43563">
    <property type="entry name" value="AMINE OXIDASE"/>
    <property type="match status" value="1"/>
</dbReference>
<accession>A0A7J6IXT5</accession>
<dbReference type="SUPFAM" id="SSF51905">
    <property type="entry name" value="FAD/NAD(P)-binding domain"/>
    <property type="match status" value="1"/>
</dbReference>
<dbReference type="AlphaFoldDB" id="A0A7J6IXT5"/>
<evidence type="ECO:0000256" key="2">
    <source>
        <dbReference type="ARBA" id="ARBA00005995"/>
    </source>
</evidence>
<dbReference type="InterPro" id="IPR001613">
    <property type="entry name" value="Flavin_amine_oxidase"/>
</dbReference>
<protein>
    <recommendedName>
        <fullName evidence="6">Amine oxidase</fullName>
        <ecNumber evidence="6">1.4.3.-</ecNumber>
    </recommendedName>
</protein>
<keyword evidence="3 6" id="KW-0560">Oxidoreductase</keyword>
<evidence type="ECO:0000256" key="4">
    <source>
        <dbReference type="ARBA" id="ARBA00048448"/>
    </source>
</evidence>
<feature type="binding site" evidence="5">
    <location>
        <position position="286"/>
    </location>
    <ligand>
        <name>FAD</name>
        <dbReference type="ChEBI" id="CHEBI:57692"/>
    </ligand>
</feature>
<evidence type="ECO:0000256" key="6">
    <source>
        <dbReference type="RuleBase" id="RU362067"/>
    </source>
</evidence>
<organism evidence="8 9">
    <name type="scientific">Colletotrichum fructicola (strain Nara gc5)</name>
    <name type="common">Anthracnose fungus</name>
    <name type="synonym">Colletotrichum gloeosporioides (strain Nara gc5)</name>
    <dbReference type="NCBI Taxonomy" id="1213859"/>
    <lineage>
        <taxon>Eukaryota</taxon>
        <taxon>Fungi</taxon>
        <taxon>Dikarya</taxon>
        <taxon>Ascomycota</taxon>
        <taxon>Pezizomycotina</taxon>
        <taxon>Sordariomycetes</taxon>
        <taxon>Hypocreomycetidae</taxon>
        <taxon>Glomerellales</taxon>
        <taxon>Glomerellaceae</taxon>
        <taxon>Colletotrichum</taxon>
        <taxon>Colletotrichum gloeosporioides species complex</taxon>
    </lineage>
</organism>
<gene>
    <name evidence="8" type="primary">maoN-4</name>
    <name evidence="8" type="ORF">CGGC5_v008752</name>
</gene>
<dbReference type="Gene3D" id="3.50.50.60">
    <property type="entry name" value="FAD/NAD(P)-binding domain"/>
    <property type="match status" value="3"/>
</dbReference>
<dbReference type="GO" id="GO:0097621">
    <property type="term" value="F:monoamine oxidase activity"/>
    <property type="evidence" value="ECO:0007669"/>
    <property type="project" value="UniProtKB-EC"/>
</dbReference>
<proteinExistence type="inferred from homology"/>
<dbReference type="OrthoDB" id="7777654at2759"/>
<keyword evidence="6" id="KW-0274">FAD</keyword>